<feature type="non-terminal residue" evidence="2">
    <location>
        <position position="144"/>
    </location>
</feature>
<protein>
    <submittedName>
        <fullName evidence="2">RlpA-like domain superfamily</fullName>
    </submittedName>
</protein>
<dbReference type="PROSITE" id="PS50842">
    <property type="entry name" value="EXPANSIN_EG45"/>
    <property type="match status" value="1"/>
</dbReference>
<evidence type="ECO:0000259" key="1">
    <source>
        <dbReference type="PROSITE" id="PS50842"/>
    </source>
</evidence>
<evidence type="ECO:0000313" key="2">
    <source>
        <dbReference type="EMBL" id="KAG7641238.1"/>
    </source>
</evidence>
<dbReference type="InterPro" id="IPR044206">
    <property type="entry name" value="EGC1/2"/>
</dbReference>
<keyword evidence="3" id="KW-1185">Reference proteome</keyword>
<evidence type="ECO:0000313" key="3">
    <source>
        <dbReference type="Proteomes" id="UP000694251"/>
    </source>
</evidence>
<comment type="caution">
    <text evidence="2">The sequence shown here is derived from an EMBL/GenBank/DDBJ whole genome shotgun (WGS) entry which is preliminary data.</text>
</comment>
<dbReference type="PANTHER" id="PTHR47295:SF5">
    <property type="entry name" value="EG45-LIKE DOMAIN CONTAINING PROTEIN 2"/>
    <property type="match status" value="1"/>
</dbReference>
<dbReference type="Proteomes" id="UP000694251">
    <property type="component" value="Chromosome 2"/>
</dbReference>
<dbReference type="FunFam" id="2.40.40.10:FF:000010">
    <property type="match status" value="1"/>
</dbReference>
<dbReference type="CDD" id="cd22269">
    <property type="entry name" value="DPBB_EG45-like"/>
    <property type="match status" value="1"/>
</dbReference>
<name>A0A8T2FZ33_ARASU</name>
<gene>
    <name evidence="2" type="ORF">ISN44_As02g012740</name>
</gene>
<sequence>RFPLLHYITNKLKKMIKMVVKFVVVMIVFAQILAPIAEAAQGKAVYYDPPYTRSACYGTQRETLVVGVRNNLWQNGRACGRRYRVRCIGATYNFDRACTGRTVDVKVVDFCREPCNGDLNLSRDAFRVIANTDAGNIRVVYTPI</sequence>
<dbReference type="InterPro" id="IPR007112">
    <property type="entry name" value="Expansin/allergen_DPBB_dom"/>
</dbReference>
<dbReference type="PANTHER" id="PTHR47295">
    <property type="entry name" value="EG45-LIKE DOMAIN CONTAINING PROTEIN 1-RELATED"/>
    <property type="match status" value="1"/>
</dbReference>
<dbReference type="Pfam" id="PF03330">
    <property type="entry name" value="DPBB_1"/>
    <property type="match status" value="1"/>
</dbReference>
<accession>A0A8T2FZ33</accession>
<dbReference type="OrthoDB" id="587249at2759"/>
<reference evidence="2 3" key="1">
    <citation type="submission" date="2020-12" db="EMBL/GenBank/DDBJ databases">
        <title>Concerted genomic and epigenomic changes stabilize Arabidopsis allopolyploids.</title>
        <authorList>
            <person name="Chen Z."/>
        </authorList>
    </citation>
    <scope>NUCLEOTIDE SEQUENCE [LARGE SCALE GENOMIC DNA]</scope>
    <source>
        <strain evidence="2">As9502</strain>
        <tissue evidence="2">Leaf</tissue>
    </source>
</reference>
<organism evidence="2 3">
    <name type="scientific">Arabidopsis suecica</name>
    <name type="common">Swedish thale-cress</name>
    <name type="synonym">Cardaminopsis suecica</name>
    <dbReference type="NCBI Taxonomy" id="45249"/>
    <lineage>
        <taxon>Eukaryota</taxon>
        <taxon>Viridiplantae</taxon>
        <taxon>Streptophyta</taxon>
        <taxon>Embryophyta</taxon>
        <taxon>Tracheophyta</taxon>
        <taxon>Spermatophyta</taxon>
        <taxon>Magnoliopsida</taxon>
        <taxon>eudicotyledons</taxon>
        <taxon>Gunneridae</taxon>
        <taxon>Pentapetalae</taxon>
        <taxon>rosids</taxon>
        <taxon>malvids</taxon>
        <taxon>Brassicales</taxon>
        <taxon>Brassicaceae</taxon>
        <taxon>Camelineae</taxon>
        <taxon>Arabidopsis</taxon>
    </lineage>
</organism>
<dbReference type="InterPro" id="IPR009009">
    <property type="entry name" value="RlpA-like_DPBB"/>
</dbReference>
<dbReference type="EMBL" id="JAEFBJ010000002">
    <property type="protein sequence ID" value="KAG7641238.1"/>
    <property type="molecule type" value="Genomic_DNA"/>
</dbReference>
<feature type="domain" description="Expansin-like EG45" evidence="1">
    <location>
        <begin position="42"/>
        <end position="144"/>
    </location>
</feature>
<dbReference type="GO" id="GO:0009627">
    <property type="term" value="P:systemic acquired resistance"/>
    <property type="evidence" value="ECO:0007669"/>
    <property type="project" value="InterPro"/>
</dbReference>
<dbReference type="GO" id="GO:0048046">
    <property type="term" value="C:apoplast"/>
    <property type="evidence" value="ECO:0007669"/>
    <property type="project" value="InterPro"/>
</dbReference>
<dbReference type="AlphaFoldDB" id="A0A8T2FZ33"/>
<proteinExistence type="predicted"/>